<evidence type="ECO:0000259" key="2">
    <source>
        <dbReference type="PROSITE" id="PS51296"/>
    </source>
</evidence>
<dbReference type="InterPro" id="IPR017941">
    <property type="entry name" value="Rieske_2Fe-2S"/>
</dbReference>
<dbReference type="InterPro" id="IPR012748">
    <property type="entry name" value="Rieske-like_NirD"/>
</dbReference>
<keyword evidence="3" id="KW-0223">Dioxygenase</keyword>
<dbReference type="PANTHER" id="PTHR21496:SF23">
    <property type="entry name" value="3-PHENYLPROPIONATE_CINNAMIC ACID DIOXYGENASE FERREDOXIN SUBUNIT"/>
    <property type="match status" value="1"/>
</dbReference>
<dbReference type="EMBL" id="CAJVAS010000008">
    <property type="protein sequence ID" value="CAG7621694.1"/>
    <property type="molecule type" value="Genomic_DNA"/>
</dbReference>
<protein>
    <submittedName>
        <fullName evidence="3">3-phenylpropionate/cinnamic acid dioxygenase ferredoxin subunit</fullName>
    </submittedName>
</protein>
<dbReference type="PANTHER" id="PTHR21496">
    <property type="entry name" value="FERREDOXIN-RELATED"/>
    <property type="match status" value="1"/>
</dbReference>
<dbReference type="RefSeq" id="WP_218092141.1">
    <property type="nucleotide sequence ID" value="NZ_CAJVAS010000008.1"/>
</dbReference>
<dbReference type="GO" id="GO:0051537">
    <property type="term" value="F:2 iron, 2 sulfur cluster binding"/>
    <property type="evidence" value="ECO:0007669"/>
    <property type="project" value="InterPro"/>
</dbReference>
<accession>A0A916K0D0</accession>
<dbReference type="NCBIfam" id="TIGR02378">
    <property type="entry name" value="nirD_assim_sml"/>
    <property type="match status" value="1"/>
</dbReference>
<proteinExistence type="predicted"/>
<evidence type="ECO:0000313" key="4">
    <source>
        <dbReference type="Proteomes" id="UP000693672"/>
    </source>
</evidence>
<sequence>MDRNAKRVTELKWVEVAVYDELPVQTGKTVRYRGHEIALFRFTSGKVHAVQNRCPHKNGVLAEGLVCDEHVYCPMHERKIHIPSGAVQKPDTGCVPTYEIKIENGLVYVALPEAREVAV</sequence>
<evidence type="ECO:0000256" key="1">
    <source>
        <dbReference type="ARBA" id="ARBA00023002"/>
    </source>
</evidence>
<organism evidence="3 4">
    <name type="scientific">Paenibacillus solanacearum</name>
    <dbReference type="NCBI Taxonomy" id="2048548"/>
    <lineage>
        <taxon>Bacteria</taxon>
        <taxon>Bacillati</taxon>
        <taxon>Bacillota</taxon>
        <taxon>Bacilli</taxon>
        <taxon>Bacillales</taxon>
        <taxon>Paenibacillaceae</taxon>
        <taxon>Paenibacillus</taxon>
    </lineage>
</organism>
<comment type="caution">
    <text evidence="3">The sequence shown here is derived from an EMBL/GenBank/DDBJ whole genome shotgun (WGS) entry which is preliminary data.</text>
</comment>
<dbReference type="GO" id="GO:0051213">
    <property type="term" value="F:dioxygenase activity"/>
    <property type="evidence" value="ECO:0007669"/>
    <property type="project" value="UniProtKB-KW"/>
</dbReference>
<dbReference type="Pfam" id="PF13806">
    <property type="entry name" value="Rieske_2"/>
    <property type="match status" value="1"/>
</dbReference>
<evidence type="ECO:0000313" key="3">
    <source>
        <dbReference type="EMBL" id="CAG7621694.1"/>
    </source>
</evidence>
<feature type="domain" description="Rieske" evidence="2">
    <location>
        <begin position="13"/>
        <end position="109"/>
    </location>
</feature>
<dbReference type="PROSITE" id="PS51296">
    <property type="entry name" value="RIESKE"/>
    <property type="match status" value="1"/>
</dbReference>
<dbReference type="AlphaFoldDB" id="A0A916K0D0"/>
<keyword evidence="4" id="KW-1185">Reference proteome</keyword>
<dbReference type="Proteomes" id="UP000693672">
    <property type="component" value="Unassembled WGS sequence"/>
</dbReference>
<gene>
    <name evidence="3" type="primary">hcaC_1</name>
    <name evidence="3" type="ORF">PAESOLCIP111_02358</name>
</gene>
<keyword evidence="1" id="KW-0560">Oxidoreductase</keyword>
<reference evidence="3" key="1">
    <citation type="submission" date="2021-06" db="EMBL/GenBank/DDBJ databases">
        <authorList>
            <person name="Criscuolo A."/>
        </authorList>
    </citation>
    <scope>NUCLEOTIDE SEQUENCE</scope>
    <source>
        <strain evidence="3">CIP111600</strain>
    </source>
</reference>
<name>A0A916K0D0_9BACL</name>
<dbReference type="GO" id="GO:0008942">
    <property type="term" value="F:nitrite reductase [NAD(P)H] activity"/>
    <property type="evidence" value="ECO:0007669"/>
    <property type="project" value="InterPro"/>
</dbReference>